<reference evidence="11 12" key="1">
    <citation type="journal article" date="2013" name="BMC Genomics">
        <title>Reconstruction of the lipid metabolism for the microalga Monoraphidium neglectum from its genome sequence reveals characteristics suitable for biofuel production.</title>
        <authorList>
            <person name="Bogen C."/>
            <person name="Al-Dilaimi A."/>
            <person name="Albersmeier A."/>
            <person name="Wichmann J."/>
            <person name="Grundmann M."/>
            <person name="Rupp O."/>
            <person name="Lauersen K.J."/>
            <person name="Blifernez-Klassen O."/>
            <person name="Kalinowski J."/>
            <person name="Goesmann A."/>
            <person name="Mussgnug J.H."/>
            <person name="Kruse O."/>
        </authorList>
    </citation>
    <scope>NUCLEOTIDE SEQUENCE [LARGE SCALE GENOMIC DNA]</scope>
    <source>
        <strain evidence="11 12">SAG 48.87</strain>
    </source>
</reference>
<gene>
    <name evidence="11" type="ORF">MNEG_15836</name>
</gene>
<evidence type="ECO:0000256" key="1">
    <source>
        <dbReference type="ARBA" id="ARBA00004127"/>
    </source>
</evidence>
<evidence type="ECO:0000313" key="12">
    <source>
        <dbReference type="Proteomes" id="UP000054498"/>
    </source>
</evidence>
<keyword evidence="8" id="KW-0406">Ion transport</keyword>
<feature type="transmembrane region" description="Helical" evidence="10">
    <location>
        <begin position="6"/>
        <end position="26"/>
    </location>
</feature>
<keyword evidence="4 10" id="KW-0812">Transmembrane</keyword>
<dbReference type="InterPro" id="IPR004131">
    <property type="entry name" value="PPase-energised_H-pump"/>
</dbReference>
<dbReference type="Proteomes" id="UP000054498">
    <property type="component" value="Unassembled WGS sequence"/>
</dbReference>
<dbReference type="GO" id="GO:0004427">
    <property type="term" value="F:inorganic diphosphate phosphatase activity"/>
    <property type="evidence" value="ECO:0007669"/>
    <property type="project" value="InterPro"/>
</dbReference>
<dbReference type="EC" id="7.1.3.1" evidence="2"/>
<evidence type="ECO:0000256" key="3">
    <source>
        <dbReference type="ARBA" id="ARBA00022448"/>
    </source>
</evidence>
<dbReference type="GeneID" id="25733536"/>
<keyword evidence="5" id="KW-0460">Magnesium</keyword>
<keyword evidence="3" id="KW-0813">Transport</keyword>
<proteinExistence type="predicted"/>
<evidence type="ECO:0000256" key="8">
    <source>
        <dbReference type="ARBA" id="ARBA00023065"/>
    </source>
</evidence>
<dbReference type="EMBL" id="KK105930">
    <property type="protein sequence ID" value="KIY92128.1"/>
    <property type="molecule type" value="Genomic_DNA"/>
</dbReference>
<evidence type="ECO:0000256" key="7">
    <source>
        <dbReference type="ARBA" id="ARBA00022989"/>
    </source>
</evidence>
<name>A0A0D2K7I7_9CHLO</name>
<dbReference type="STRING" id="145388.A0A0D2K7I7"/>
<keyword evidence="12" id="KW-1185">Reference proteome</keyword>
<keyword evidence="7 10" id="KW-1133">Transmembrane helix</keyword>
<dbReference type="KEGG" id="mng:MNEG_15836"/>
<keyword evidence="9 10" id="KW-0472">Membrane</keyword>
<evidence type="ECO:0000256" key="4">
    <source>
        <dbReference type="ARBA" id="ARBA00022692"/>
    </source>
</evidence>
<evidence type="ECO:0000256" key="5">
    <source>
        <dbReference type="ARBA" id="ARBA00022842"/>
    </source>
</evidence>
<dbReference type="RefSeq" id="XP_013891148.1">
    <property type="nucleotide sequence ID" value="XM_014035694.1"/>
</dbReference>
<evidence type="ECO:0000256" key="9">
    <source>
        <dbReference type="ARBA" id="ARBA00023136"/>
    </source>
</evidence>
<dbReference type="GO" id="GO:0009678">
    <property type="term" value="F:diphosphate hydrolysis-driven proton transmembrane transporter activity"/>
    <property type="evidence" value="ECO:0007669"/>
    <property type="project" value="UniProtKB-EC"/>
</dbReference>
<dbReference type="GO" id="GO:0016020">
    <property type="term" value="C:membrane"/>
    <property type="evidence" value="ECO:0007669"/>
    <property type="project" value="InterPro"/>
</dbReference>
<dbReference type="AlphaFoldDB" id="A0A0D2K7I7"/>
<evidence type="ECO:0000256" key="10">
    <source>
        <dbReference type="SAM" id="Phobius"/>
    </source>
</evidence>
<sequence length="115" mass="12529">MISDLWPNILIPTASAVGVIFALILWKRVANIKVAGGSVVSSQNGRSYLLEEEQRGDDEIVQKAADIQEAISEGSNSFLFTEYKYLGVFMVGTINSYNILLSNPCAHHAVSLCPI</sequence>
<dbReference type="PANTHER" id="PTHR31998">
    <property type="entry name" value="K(+)-INSENSITIVE PYROPHOSPHATE-ENERGIZED PROTON PUMP"/>
    <property type="match status" value="1"/>
</dbReference>
<evidence type="ECO:0000256" key="6">
    <source>
        <dbReference type="ARBA" id="ARBA00022967"/>
    </source>
</evidence>
<keyword evidence="11" id="KW-0378">Hydrolase</keyword>
<protein>
    <recommendedName>
        <fullName evidence="2">H(+)-exporting diphosphatase</fullName>
        <ecNumber evidence="2">7.1.3.1</ecNumber>
    </recommendedName>
</protein>
<evidence type="ECO:0000256" key="2">
    <source>
        <dbReference type="ARBA" id="ARBA00013242"/>
    </source>
</evidence>
<evidence type="ECO:0000313" key="11">
    <source>
        <dbReference type="EMBL" id="KIY92128.1"/>
    </source>
</evidence>
<keyword evidence="6" id="KW-1278">Translocase</keyword>
<accession>A0A0D2K7I7</accession>
<organism evidence="11 12">
    <name type="scientific">Monoraphidium neglectum</name>
    <dbReference type="NCBI Taxonomy" id="145388"/>
    <lineage>
        <taxon>Eukaryota</taxon>
        <taxon>Viridiplantae</taxon>
        <taxon>Chlorophyta</taxon>
        <taxon>core chlorophytes</taxon>
        <taxon>Chlorophyceae</taxon>
        <taxon>CS clade</taxon>
        <taxon>Sphaeropleales</taxon>
        <taxon>Selenastraceae</taxon>
        <taxon>Monoraphidium</taxon>
    </lineage>
</organism>
<dbReference type="GO" id="GO:0012505">
    <property type="term" value="C:endomembrane system"/>
    <property type="evidence" value="ECO:0007669"/>
    <property type="project" value="UniProtKB-SubCell"/>
</dbReference>
<dbReference type="OrthoDB" id="1686289at2759"/>
<comment type="subcellular location">
    <subcellularLocation>
        <location evidence="1">Endomembrane system</location>
        <topology evidence="1">Multi-pass membrane protein</topology>
    </subcellularLocation>
</comment>